<dbReference type="InterPro" id="IPR017733">
    <property type="entry name" value="OmpA-like_dom_proteobacteria"/>
</dbReference>
<feature type="compositionally biased region" description="Pro residues" evidence="2">
    <location>
        <begin position="299"/>
        <end position="313"/>
    </location>
</feature>
<dbReference type="InterPro" id="IPR006665">
    <property type="entry name" value="OmpA-like"/>
</dbReference>
<feature type="compositionally biased region" description="Low complexity" evidence="2">
    <location>
        <begin position="36"/>
        <end position="48"/>
    </location>
</feature>
<name>A0ABX1F3S9_9PROT</name>
<evidence type="ECO:0000313" key="4">
    <source>
        <dbReference type="EMBL" id="NKE46921.1"/>
    </source>
</evidence>
<dbReference type="Pfam" id="PF09850">
    <property type="entry name" value="DotU"/>
    <property type="match status" value="1"/>
</dbReference>
<sequence length="462" mass="49260">MSDNPFSEPDDNDRTVVRGPGGGMGGAVPPPPPRTAAPAQPAAPMQAAPRMAGEAEALPKVGLSPLAAAAAPLLDLLARLGAGPQAAQVANPEELRERAMRALRAFEAEARALEVTPDQLRAAHYALCAALDDVALATPWGQASGWATRSLVSSFHQEVRSGERFFDLLTGMQKDPGRYLPALEICYLCLALGFQGRYRLAPRGHAELDRIREGLFQLLVQLRGNWERELSPHWRGVDAPHRGPGRSVPAWVAGAVAVALLAFGWIFVSDQVNAAGDGLQARLASLPPGALPGIDRTAPPVPPAPPPPPPPTARPDLIERVRTFLAPEIQQNLVVVDGDAQRLTIRIKGRGMFGSGSASVESNFLPLLNRIAEAMAEERGRVVLYGHSDSQPIRTVRFPSNHHLSLARAEAAMRVIAAASADPGRFSAVGRADTEPLASNATAAGREENRRIELVLTRGEPR</sequence>
<keyword evidence="1" id="KW-0472">Membrane</keyword>
<dbReference type="SUPFAM" id="SSF103088">
    <property type="entry name" value="OmpA-like"/>
    <property type="match status" value="1"/>
</dbReference>
<dbReference type="NCBIfam" id="TIGR03349">
    <property type="entry name" value="IV_VI_DotU"/>
    <property type="match status" value="1"/>
</dbReference>
<feature type="region of interest" description="Disordered" evidence="2">
    <location>
        <begin position="291"/>
        <end position="313"/>
    </location>
</feature>
<keyword evidence="5" id="KW-1185">Reference proteome</keyword>
<protein>
    <submittedName>
        <fullName evidence="4">Type VI secretion system protein TssL</fullName>
    </submittedName>
</protein>
<dbReference type="NCBIfam" id="TIGR03350">
    <property type="entry name" value="type_VI_ompA"/>
    <property type="match status" value="1"/>
</dbReference>
<dbReference type="PANTHER" id="PTHR38033">
    <property type="entry name" value="MEMBRANE PROTEIN-RELATED"/>
    <property type="match status" value="1"/>
</dbReference>
<comment type="caution">
    <text evidence="4">The sequence shown here is derived from an EMBL/GenBank/DDBJ whole genome shotgun (WGS) entry which is preliminary data.</text>
</comment>
<organism evidence="4 5">
    <name type="scientific">Falsiroseomonas frigidaquae</name>
    <dbReference type="NCBI Taxonomy" id="487318"/>
    <lineage>
        <taxon>Bacteria</taxon>
        <taxon>Pseudomonadati</taxon>
        <taxon>Pseudomonadota</taxon>
        <taxon>Alphaproteobacteria</taxon>
        <taxon>Acetobacterales</taxon>
        <taxon>Roseomonadaceae</taxon>
        <taxon>Falsiroseomonas</taxon>
    </lineage>
</organism>
<evidence type="ECO:0000313" key="5">
    <source>
        <dbReference type="Proteomes" id="UP000765160"/>
    </source>
</evidence>
<dbReference type="RefSeq" id="WP_168051648.1">
    <property type="nucleotide sequence ID" value="NZ_JAATJR010000005.1"/>
</dbReference>
<gene>
    <name evidence="4" type="primary">tssL</name>
    <name evidence="4" type="ORF">HB662_19225</name>
</gene>
<dbReference type="Pfam" id="PF00691">
    <property type="entry name" value="OmpA"/>
    <property type="match status" value="1"/>
</dbReference>
<accession>A0ABX1F3S9</accession>
<evidence type="ECO:0000256" key="2">
    <source>
        <dbReference type="SAM" id="MobiDB-lite"/>
    </source>
</evidence>
<dbReference type="NCBIfam" id="NF038228">
    <property type="entry name" value="IcmH_DotU_IVB"/>
    <property type="match status" value="1"/>
</dbReference>
<dbReference type="Gene3D" id="3.30.1330.60">
    <property type="entry name" value="OmpA-like domain"/>
    <property type="match status" value="1"/>
</dbReference>
<dbReference type="Proteomes" id="UP000765160">
    <property type="component" value="Unassembled WGS sequence"/>
</dbReference>
<dbReference type="CDD" id="cd07185">
    <property type="entry name" value="OmpA_C-like"/>
    <property type="match status" value="1"/>
</dbReference>
<reference evidence="4 5" key="1">
    <citation type="submission" date="2020-03" db="EMBL/GenBank/DDBJ databases">
        <title>Roseomonas selenitidurans sp. nov. isolated from soil.</title>
        <authorList>
            <person name="Liu H."/>
        </authorList>
    </citation>
    <scope>NUCLEOTIDE SEQUENCE [LARGE SCALE GENOMIC DNA]</scope>
    <source>
        <strain evidence="4 5">JCM 15073</strain>
    </source>
</reference>
<dbReference type="PANTHER" id="PTHR38033:SF1">
    <property type="entry name" value="DOTU FAMILY TYPE IV_VI SECRETION SYSTEM PROTEIN"/>
    <property type="match status" value="1"/>
</dbReference>
<evidence type="ECO:0000256" key="1">
    <source>
        <dbReference type="PROSITE-ProRule" id="PRU00473"/>
    </source>
</evidence>
<proteinExistence type="predicted"/>
<dbReference type="PROSITE" id="PS51123">
    <property type="entry name" value="OMPA_2"/>
    <property type="match status" value="1"/>
</dbReference>
<dbReference type="EMBL" id="JAAVTX010000005">
    <property type="protein sequence ID" value="NKE46921.1"/>
    <property type="molecule type" value="Genomic_DNA"/>
</dbReference>
<evidence type="ECO:0000259" key="3">
    <source>
        <dbReference type="PROSITE" id="PS51123"/>
    </source>
</evidence>
<dbReference type="Gene3D" id="1.25.40.590">
    <property type="entry name" value="Type IV / VI secretion system, DotU"/>
    <property type="match status" value="1"/>
</dbReference>
<dbReference type="InterPro" id="IPR038522">
    <property type="entry name" value="T4/T6SS_DotU_sf"/>
</dbReference>
<dbReference type="InterPro" id="IPR017732">
    <property type="entry name" value="T4/T6SS_DotU"/>
</dbReference>
<dbReference type="InterPro" id="IPR036737">
    <property type="entry name" value="OmpA-like_sf"/>
</dbReference>
<feature type="domain" description="OmpA-like" evidence="3">
    <location>
        <begin position="340"/>
        <end position="460"/>
    </location>
</feature>
<feature type="region of interest" description="Disordered" evidence="2">
    <location>
        <begin position="1"/>
        <end position="48"/>
    </location>
</feature>